<dbReference type="Proteomes" id="UP001187192">
    <property type="component" value="Unassembled WGS sequence"/>
</dbReference>
<organism evidence="1 2">
    <name type="scientific">Ficus carica</name>
    <name type="common">Common fig</name>
    <dbReference type="NCBI Taxonomy" id="3494"/>
    <lineage>
        <taxon>Eukaryota</taxon>
        <taxon>Viridiplantae</taxon>
        <taxon>Streptophyta</taxon>
        <taxon>Embryophyta</taxon>
        <taxon>Tracheophyta</taxon>
        <taxon>Spermatophyta</taxon>
        <taxon>Magnoliopsida</taxon>
        <taxon>eudicotyledons</taxon>
        <taxon>Gunneridae</taxon>
        <taxon>Pentapetalae</taxon>
        <taxon>rosids</taxon>
        <taxon>fabids</taxon>
        <taxon>Rosales</taxon>
        <taxon>Moraceae</taxon>
        <taxon>Ficeae</taxon>
        <taxon>Ficus</taxon>
    </lineage>
</organism>
<dbReference type="EMBL" id="BTGU01017802">
    <property type="protein sequence ID" value="GMN71465.1"/>
    <property type="molecule type" value="Genomic_DNA"/>
</dbReference>
<dbReference type="AlphaFoldDB" id="A0AA88JEZ7"/>
<keyword evidence="2" id="KW-1185">Reference proteome</keyword>
<evidence type="ECO:0000313" key="1">
    <source>
        <dbReference type="EMBL" id="GMN71465.1"/>
    </source>
</evidence>
<accession>A0AA88JEZ7</accession>
<gene>
    <name evidence="1" type="ORF">TIFTF001_055535</name>
</gene>
<feature type="non-terminal residue" evidence="1">
    <location>
        <position position="1"/>
    </location>
</feature>
<evidence type="ECO:0000313" key="2">
    <source>
        <dbReference type="Proteomes" id="UP001187192"/>
    </source>
</evidence>
<reference evidence="1" key="1">
    <citation type="submission" date="2023-07" db="EMBL/GenBank/DDBJ databases">
        <title>draft genome sequence of fig (Ficus carica).</title>
        <authorList>
            <person name="Takahashi T."/>
            <person name="Nishimura K."/>
        </authorList>
    </citation>
    <scope>NUCLEOTIDE SEQUENCE</scope>
</reference>
<comment type="caution">
    <text evidence="1">The sequence shown here is derived from an EMBL/GenBank/DDBJ whole genome shotgun (WGS) entry which is preliminary data.</text>
</comment>
<sequence length="73" mass="8464">VYLNLKGSLYALALKKYLNPPVRRNCCVTPTSHHFVSLPSACTHSWLVEEGRHYFFQRTEVHGVELRTHNRAL</sequence>
<name>A0AA88JEZ7_FICCA</name>
<protein>
    <submittedName>
        <fullName evidence="1">Uncharacterized protein</fullName>
    </submittedName>
</protein>
<proteinExistence type="predicted"/>